<organism evidence="2 3">
    <name type="scientific">Gossypium australe</name>
    <dbReference type="NCBI Taxonomy" id="47621"/>
    <lineage>
        <taxon>Eukaryota</taxon>
        <taxon>Viridiplantae</taxon>
        <taxon>Streptophyta</taxon>
        <taxon>Embryophyta</taxon>
        <taxon>Tracheophyta</taxon>
        <taxon>Spermatophyta</taxon>
        <taxon>Magnoliopsida</taxon>
        <taxon>eudicotyledons</taxon>
        <taxon>Gunneridae</taxon>
        <taxon>Pentapetalae</taxon>
        <taxon>rosids</taxon>
        <taxon>malvids</taxon>
        <taxon>Malvales</taxon>
        <taxon>Malvaceae</taxon>
        <taxon>Malvoideae</taxon>
        <taxon>Gossypium</taxon>
    </lineage>
</organism>
<proteinExistence type="predicted"/>
<protein>
    <submittedName>
        <fullName evidence="2">TBC1 domain family member 1</fullName>
    </submittedName>
</protein>
<dbReference type="Proteomes" id="UP000325315">
    <property type="component" value="Unassembled WGS sequence"/>
</dbReference>
<sequence length="184" mass="20612">MTVSEYEREFVRLSKYARECILAEVAMCKRLEKDIVQNLKPSNPTSRGRPLHNPSNISDNRGTRKDSTTKSEVRAPAKTYAIRAHEDASAPDVISGTFSLLDIDITSLIDPGSTQSYICTNLVSVKNLPVESIEFVVKVSNPLGQYVMMDKVCKNYPLMVWGYCFSADLMLFPFDEFGVILGMD</sequence>
<dbReference type="EMBL" id="SMMG02000007">
    <property type="protein sequence ID" value="KAA3466617.1"/>
    <property type="molecule type" value="Genomic_DNA"/>
</dbReference>
<name>A0A5B6VBU3_9ROSI</name>
<dbReference type="PANTHER" id="PTHR15503:SF45">
    <property type="entry name" value="RNA-DIRECTED DNA POLYMERASE HOMOLOG"/>
    <property type="match status" value="1"/>
</dbReference>
<dbReference type="InterPro" id="IPR032567">
    <property type="entry name" value="RTL1-rel"/>
</dbReference>
<evidence type="ECO:0000313" key="3">
    <source>
        <dbReference type="Proteomes" id="UP000325315"/>
    </source>
</evidence>
<dbReference type="CDD" id="cd00303">
    <property type="entry name" value="retropepsin_like"/>
    <property type="match status" value="1"/>
</dbReference>
<gene>
    <name evidence="2" type="ORF">EPI10_001696</name>
</gene>
<evidence type="ECO:0000313" key="2">
    <source>
        <dbReference type="EMBL" id="KAA3466617.1"/>
    </source>
</evidence>
<accession>A0A5B6VBU3</accession>
<feature type="region of interest" description="Disordered" evidence="1">
    <location>
        <begin position="39"/>
        <end position="74"/>
    </location>
</feature>
<dbReference type="InterPro" id="IPR021109">
    <property type="entry name" value="Peptidase_aspartic_dom_sf"/>
</dbReference>
<reference evidence="3" key="1">
    <citation type="journal article" date="2019" name="Plant Biotechnol. J.">
        <title>Genome sequencing of the Australian wild diploid species Gossypium australe highlights disease resistance and delayed gland morphogenesis.</title>
        <authorList>
            <person name="Cai Y."/>
            <person name="Cai X."/>
            <person name="Wang Q."/>
            <person name="Wang P."/>
            <person name="Zhang Y."/>
            <person name="Cai C."/>
            <person name="Xu Y."/>
            <person name="Wang K."/>
            <person name="Zhou Z."/>
            <person name="Wang C."/>
            <person name="Geng S."/>
            <person name="Li B."/>
            <person name="Dong Q."/>
            <person name="Hou Y."/>
            <person name="Wang H."/>
            <person name="Ai P."/>
            <person name="Liu Z."/>
            <person name="Yi F."/>
            <person name="Sun M."/>
            <person name="An G."/>
            <person name="Cheng J."/>
            <person name="Zhang Y."/>
            <person name="Shi Q."/>
            <person name="Xie Y."/>
            <person name="Shi X."/>
            <person name="Chang Y."/>
            <person name="Huang F."/>
            <person name="Chen Y."/>
            <person name="Hong S."/>
            <person name="Mi L."/>
            <person name="Sun Q."/>
            <person name="Zhang L."/>
            <person name="Zhou B."/>
            <person name="Peng R."/>
            <person name="Zhang X."/>
            <person name="Liu F."/>
        </authorList>
    </citation>
    <scope>NUCLEOTIDE SEQUENCE [LARGE SCALE GENOMIC DNA]</scope>
    <source>
        <strain evidence="3">cv. PA1801</strain>
    </source>
</reference>
<comment type="caution">
    <text evidence="2">The sequence shown here is derived from an EMBL/GenBank/DDBJ whole genome shotgun (WGS) entry which is preliminary data.</text>
</comment>
<dbReference type="AlphaFoldDB" id="A0A5B6VBU3"/>
<feature type="compositionally biased region" description="Basic and acidic residues" evidence="1">
    <location>
        <begin position="61"/>
        <end position="74"/>
    </location>
</feature>
<dbReference type="Pfam" id="PF08284">
    <property type="entry name" value="RVP_2"/>
    <property type="match status" value="1"/>
</dbReference>
<evidence type="ECO:0000256" key="1">
    <source>
        <dbReference type="SAM" id="MobiDB-lite"/>
    </source>
</evidence>
<keyword evidence="3" id="KW-1185">Reference proteome</keyword>
<dbReference type="PANTHER" id="PTHR15503">
    <property type="entry name" value="LDOC1 RELATED"/>
    <property type="match status" value="1"/>
</dbReference>
<dbReference type="Gene3D" id="2.40.70.10">
    <property type="entry name" value="Acid Proteases"/>
    <property type="match status" value="1"/>
</dbReference>
<dbReference type="OrthoDB" id="1751327at2759"/>